<dbReference type="EMBL" id="CM002290">
    <property type="protein sequence ID" value="ESW26077.1"/>
    <property type="molecule type" value="Genomic_DNA"/>
</dbReference>
<organism evidence="1 2">
    <name type="scientific">Phaseolus vulgaris</name>
    <name type="common">Kidney bean</name>
    <name type="synonym">French bean</name>
    <dbReference type="NCBI Taxonomy" id="3885"/>
    <lineage>
        <taxon>Eukaryota</taxon>
        <taxon>Viridiplantae</taxon>
        <taxon>Streptophyta</taxon>
        <taxon>Embryophyta</taxon>
        <taxon>Tracheophyta</taxon>
        <taxon>Spermatophyta</taxon>
        <taxon>Magnoliopsida</taxon>
        <taxon>eudicotyledons</taxon>
        <taxon>Gunneridae</taxon>
        <taxon>Pentapetalae</taxon>
        <taxon>rosids</taxon>
        <taxon>fabids</taxon>
        <taxon>Fabales</taxon>
        <taxon>Fabaceae</taxon>
        <taxon>Papilionoideae</taxon>
        <taxon>50 kb inversion clade</taxon>
        <taxon>NPAAA clade</taxon>
        <taxon>indigoferoid/millettioid clade</taxon>
        <taxon>Phaseoleae</taxon>
        <taxon>Phaseolus</taxon>
    </lineage>
</organism>
<evidence type="ECO:0000313" key="1">
    <source>
        <dbReference type="EMBL" id="ESW26077.1"/>
    </source>
</evidence>
<proteinExistence type="predicted"/>
<dbReference type="Proteomes" id="UP000000226">
    <property type="component" value="Chromosome 3"/>
</dbReference>
<dbReference type="AlphaFoldDB" id="V7C7B5"/>
<name>V7C7B5_PHAVU</name>
<reference evidence="2" key="1">
    <citation type="journal article" date="2014" name="Nat. Genet.">
        <title>A reference genome for common bean and genome-wide analysis of dual domestications.</title>
        <authorList>
            <person name="Schmutz J."/>
            <person name="McClean P.E."/>
            <person name="Mamidi S."/>
            <person name="Wu G.A."/>
            <person name="Cannon S.B."/>
            <person name="Grimwood J."/>
            <person name="Jenkins J."/>
            <person name="Shu S."/>
            <person name="Song Q."/>
            <person name="Chavarro C."/>
            <person name="Torres-Torres M."/>
            <person name="Geffroy V."/>
            <person name="Moghaddam S.M."/>
            <person name="Gao D."/>
            <person name="Abernathy B."/>
            <person name="Barry K."/>
            <person name="Blair M."/>
            <person name="Brick M.A."/>
            <person name="Chovatia M."/>
            <person name="Gepts P."/>
            <person name="Goodstein D.M."/>
            <person name="Gonzales M."/>
            <person name="Hellsten U."/>
            <person name="Hyten D.L."/>
            <person name="Jia G."/>
            <person name="Kelly J.D."/>
            <person name="Kudrna D."/>
            <person name="Lee R."/>
            <person name="Richard M.M."/>
            <person name="Miklas P.N."/>
            <person name="Osorno J.M."/>
            <person name="Rodrigues J."/>
            <person name="Thareau V."/>
            <person name="Urrea C.A."/>
            <person name="Wang M."/>
            <person name="Yu Y."/>
            <person name="Zhang M."/>
            <person name="Wing R.A."/>
            <person name="Cregan P.B."/>
            <person name="Rokhsar D.S."/>
            <person name="Jackson S.A."/>
        </authorList>
    </citation>
    <scope>NUCLEOTIDE SEQUENCE [LARGE SCALE GENOMIC DNA]</scope>
    <source>
        <strain evidence="2">cv. G19833</strain>
    </source>
</reference>
<keyword evidence="2" id="KW-1185">Reference proteome</keyword>
<accession>V7C7B5</accession>
<dbReference type="Gramene" id="ESW26077">
    <property type="protein sequence ID" value="ESW26077"/>
    <property type="gene ID" value="PHAVU_003G089400g"/>
</dbReference>
<evidence type="ECO:0000313" key="2">
    <source>
        <dbReference type="Proteomes" id="UP000000226"/>
    </source>
</evidence>
<gene>
    <name evidence="1" type="ORF">PHAVU_003G089400g</name>
</gene>
<sequence>MKSKMFWPKMQLGRICFHFSNPNLAGPTESPQLLNSFIKIPLQYCTVSACVPIFNSSKSTIQQIMDPTM</sequence>
<protein>
    <submittedName>
        <fullName evidence="1">Uncharacterized protein</fullName>
    </submittedName>
</protein>